<sequence>MGGEGSRTRRVNSAARKTNPAPMKRCMLTCSALAGRTSGADQVCELEDKNEERLPPDQEAVELAEHRDRVGVVLVYGHHGIDVENLQAEAPLNQLLAQN</sequence>
<evidence type="ECO:0000313" key="3">
    <source>
        <dbReference type="Proteomes" id="UP000018208"/>
    </source>
</evidence>
<dbReference type="KEGG" id="ssao:94298999"/>
<evidence type="ECO:0000313" key="2">
    <source>
        <dbReference type="EMBL" id="KAH0572861.1"/>
    </source>
</evidence>
<dbReference type="RefSeq" id="XP_067763634.1">
    <property type="nucleotide sequence ID" value="XM_067908813.1"/>
</dbReference>
<proteinExistence type="predicted"/>
<protein>
    <submittedName>
        <fullName evidence="2">Uncharacterized protein</fullName>
    </submittedName>
</protein>
<keyword evidence="3" id="KW-1185">Reference proteome</keyword>
<reference evidence="2 3" key="1">
    <citation type="journal article" date="2014" name="PLoS Genet.">
        <title>The Genome of Spironucleus salmonicida Highlights a Fish Pathogen Adapted to Fluctuating Environments.</title>
        <authorList>
            <person name="Xu F."/>
            <person name="Jerlstrom-Hultqvist J."/>
            <person name="Einarsson E."/>
            <person name="Astvaldsson A."/>
            <person name="Svard S.G."/>
            <person name="Andersson J.O."/>
        </authorList>
    </citation>
    <scope>NUCLEOTIDE SEQUENCE [LARGE SCALE GENOMIC DNA]</scope>
    <source>
        <strain evidence="2 3">ATCC 50377</strain>
    </source>
</reference>
<comment type="caution">
    <text evidence="2">The sequence shown here is derived from an EMBL/GenBank/DDBJ whole genome shotgun (WGS) entry which is preliminary data.</text>
</comment>
<dbReference type="EMBL" id="AUWU02000005">
    <property type="protein sequence ID" value="KAH0572861.1"/>
    <property type="molecule type" value="Genomic_DNA"/>
</dbReference>
<dbReference type="Proteomes" id="UP000018208">
    <property type="component" value="Unassembled WGS sequence"/>
</dbReference>
<accession>A0A9P8LRB6</accession>
<evidence type="ECO:0000256" key="1">
    <source>
        <dbReference type="SAM" id="MobiDB-lite"/>
    </source>
</evidence>
<gene>
    <name evidence="2" type="ORF">SS50377_24976</name>
</gene>
<organism evidence="2 3">
    <name type="scientific">Spironucleus salmonicida</name>
    <dbReference type="NCBI Taxonomy" id="348837"/>
    <lineage>
        <taxon>Eukaryota</taxon>
        <taxon>Metamonada</taxon>
        <taxon>Diplomonadida</taxon>
        <taxon>Hexamitidae</taxon>
        <taxon>Hexamitinae</taxon>
        <taxon>Spironucleus</taxon>
    </lineage>
</organism>
<dbReference type="GeneID" id="94298999"/>
<feature type="region of interest" description="Disordered" evidence="1">
    <location>
        <begin position="1"/>
        <end position="20"/>
    </location>
</feature>
<dbReference type="AlphaFoldDB" id="A0A9P8LRB6"/>
<name>A0A9P8LRB6_9EUKA</name>